<evidence type="ECO:0000256" key="2">
    <source>
        <dbReference type="ARBA" id="ARBA00010323"/>
    </source>
</evidence>
<feature type="transmembrane region" description="Helical" evidence="8">
    <location>
        <begin position="403"/>
        <end position="423"/>
    </location>
</feature>
<evidence type="ECO:0000256" key="1">
    <source>
        <dbReference type="ARBA" id="ARBA00004651"/>
    </source>
</evidence>
<dbReference type="InterPro" id="IPR051085">
    <property type="entry name" value="MB_O-acyltransferase"/>
</dbReference>
<dbReference type="InterPro" id="IPR028362">
    <property type="entry name" value="AlgI"/>
</dbReference>
<gene>
    <name evidence="9" type="ORF">BC351_04075</name>
</gene>
<keyword evidence="4 8" id="KW-0812">Transmembrane</keyword>
<dbReference type="STRING" id="1469647.BC351_04075"/>
<proteinExistence type="inferred from homology"/>
<accession>A0A1V4HKC6</accession>
<organism evidence="9 10">
    <name type="scientific">Paenibacillus ferrarius</name>
    <dbReference type="NCBI Taxonomy" id="1469647"/>
    <lineage>
        <taxon>Bacteria</taxon>
        <taxon>Bacillati</taxon>
        <taxon>Bacillota</taxon>
        <taxon>Bacilli</taxon>
        <taxon>Bacillales</taxon>
        <taxon>Paenibacillaceae</taxon>
        <taxon>Paenibacillus</taxon>
    </lineage>
</organism>
<comment type="caution">
    <text evidence="9">The sequence shown here is derived from an EMBL/GenBank/DDBJ whole genome shotgun (WGS) entry which is preliminary data.</text>
</comment>
<feature type="transmembrane region" description="Helical" evidence="8">
    <location>
        <begin position="35"/>
        <end position="60"/>
    </location>
</feature>
<name>A0A1V4HKC6_9BACL</name>
<protein>
    <recommendedName>
        <fullName evidence="11">Alginate O-acetyltransferase</fullName>
    </recommendedName>
</protein>
<dbReference type="EMBL" id="MBTG01000012">
    <property type="protein sequence ID" value="OPH57700.1"/>
    <property type="molecule type" value="Genomic_DNA"/>
</dbReference>
<dbReference type="Proteomes" id="UP000190626">
    <property type="component" value="Unassembled WGS sequence"/>
</dbReference>
<keyword evidence="5 8" id="KW-1133">Transmembrane helix</keyword>
<dbReference type="InterPro" id="IPR004299">
    <property type="entry name" value="MBOAT_fam"/>
</dbReference>
<evidence type="ECO:0000256" key="4">
    <source>
        <dbReference type="ARBA" id="ARBA00022692"/>
    </source>
</evidence>
<feature type="transmembrane region" description="Helical" evidence="8">
    <location>
        <begin position="146"/>
        <end position="166"/>
    </location>
</feature>
<dbReference type="GO" id="GO:0042121">
    <property type="term" value="P:alginic acid biosynthetic process"/>
    <property type="evidence" value="ECO:0007669"/>
    <property type="project" value="InterPro"/>
</dbReference>
<keyword evidence="7" id="KW-0012">Acyltransferase</keyword>
<dbReference type="InterPro" id="IPR024194">
    <property type="entry name" value="Ac/AlaTfrase_AlgI/DltB"/>
</dbReference>
<dbReference type="AlphaFoldDB" id="A0A1V4HKC6"/>
<keyword evidence="7" id="KW-0808">Transferase</keyword>
<evidence type="ECO:0000256" key="7">
    <source>
        <dbReference type="PIRNR" id="PIRNR016636"/>
    </source>
</evidence>
<evidence type="ECO:0000256" key="3">
    <source>
        <dbReference type="ARBA" id="ARBA00022475"/>
    </source>
</evidence>
<evidence type="ECO:0000313" key="10">
    <source>
        <dbReference type="Proteomes" id="UP000190626"/>
    </source>
</evidence>
<keyword evidence="3 7" id="KW-1003">Cell membrane</keyword>
<keyword evidence="10" id="KW-1185">Reference proteome</keyword>
<dbReference type="GO" id="GO:0016746">
    <property type="term" value="F:acyltransferase activity"/>
    <property type="evidence" value="ECO:0007669"/>
    <property type="project" value="UniProtKB-KW"/>
</dbReference>
<keyword evidence="6 7" id="KW-0472">Membrane</keyword>
<dbReference type="Pfam" id="PF03062">
    <property type="entry name" value="MBOAT"/>
    <property type="match status" value="1"/>
</dbReference>
<feature type="transmembrane region" description="Helical" evidence="8">
    <location>
        <begin position="113"/>
        <end position="134"/>
    </location>
</feature>
<comment type="similarity">
    <text evidence="2 7">Belongs to the membrane-bound acyltransferase family.</text>
</comment>
<feature type="transmembrane region" description="Helical" evidence="8">
    <location>
        <begin position="7"/>
        <end position="23"/>
    </location>
</feature>
<evidence type="ECO:0000256" key="5">
    <source>
        <dbReference type="ARBA" id="ARBA00022989"/>
    </source>
</evidence>
<evidence type="ECO:0000313" key="9">
    <source>
        <dbReference type="EMBL" id="OPH57700.1"/>
    </source>
</evidence>
<evidence type="ECO:0000256" key="8">
    <source>
        <dbReference type="SAM" id="Phobius"/>
    </source>
</evidence>
<dbReference type="PIRSF" id="PIRSF016636">
    <property type="entry name" value="AlgI_DltB"/>
    <property type="match status" value="1"/>
</dbReference>
<reference evidence="10" key="1">
    <citation type="submission" date="2016-07" db="EMBL/GenBank/DDBJ databases">
        <authorList>
            <person name="Florea S."/>
            <person name="Webb J.S."/>
            <person name="Jaromczyk J."/>
            <person name="Schardl C.L."/>
        </authorList>
    </citation>
    <scope>NUCLEOTIDE SEQUENCE [LARGE SCALE GENOMIC DNA]</scope>
    <source>
        <strain evidence="10">CY1</strain>
    </source>
</reference>
<dbReference type="PANTHER" id="PTHR13285:SF18">
    <property type="entry name" value="PROTEIN-CYSTEINE N-PALMITOYLTRANSFERASE RASP"/>
    <property type="match status" value="1"/>
</dbReference>
<evidence type="ECO:0000256" key="6">
    <source>
        <dbReference type="ARBA" id="ARBA00023136"/>
    </source>
</evidence>
<feature type="transmembrane region" description="Helical" evidence="8">
    <location>
        <begin position="361"/>
        <end position="382"/>
    </location>
</feature>
<evidence type="ECO:0008006" key="11">
    <source>
        <dbReference type="Google" id="ProtNLM"/>
    </source>
</evidence>
<feature type="transmembrane region" description="Helical" evidence="8">
    <location>
        <begin position="443"/>
        <end position="464"/>
    </location>
</feature>
<sequence length="476" mass="55395">MMFNTPEFALLLVITMCIYYLIPRHRLWLLTAANLVFYGVVGPGYLLLFGVISLVVYLCGLGIEYTSRWQRILLTLGILLTSSNLIFFKYTDFALRSIEKVLSIHLVAHQSEWLHYALPLGISFYTFELISYLVDVYKGRIPAERSLLRFWMFIMFFAHMIAGPIMRGKEFLPQIRQLDTIRFNPAQLRLGAFFIVLGLAKKMGIADQLASYCDSFFSQASTLSGAEGWTASVLYAFQIYCDFSGYSDMAVGIGYLFGLELARNFNTPYLSTNATEFWRRWHITLSSWIRDYIYISLGGSRRGEVRQYANLFAAMTISGFWHGSQWTFIAWGMYQGGLLIGHKLYVNLLQKLRIIQIQTYMWYRMLSLFVFFLLTCLGWVIFRTEGIHVAAGLIIRMLNPKALIMPQWLWHFWWIAGGLYALHVLEWYLLNRLDRVSSLWHSWIPSPIRAAVYSFLVLVFLYMLKQGQSSFIYFQF</sequence>
<dbReference type="PIRSF" id="PIRSF500217">
    <property type="entry name" value="AlgI"/>
    <property type="match status" value="1"/>
</dbReference>
<comment type="subcellular location">
    <subcellularLocation>
        <location evidence="1">Cell membrane</location>
        <topology evidence="1">Multi-pass membrane protein</topology>
    </subcellularLocation>
</comment>
<dbReference type="GO" id="GO:0005886">
    <property type="term" value="C:plasma membrane"/>
    <property type="evidence" value="ECO:0007669"/>
    <property type="project" value="UniProtKB-SubCell"/>
</dbReference>
<feature type="transmembrane region" description="Helical" evidence="8">
    <location>
        <begin position="72"/>
        <end position="93"/>
    </location>
</feature>
<dbReference type="PANTHER" id="PTHR13285">
    <property type="entry name" value="ACYLTRANSFERASE"/>
    <property type="match status" value="1"/>
</dbReference>